<sequence length="67" mass="7814">MSNKFGLISLNELLTELGEPGKPLARSTFFRWKANGDAPKVHIKYPNGDLRFRIAEIERWLKTREQK</sequence>
<gene>
    <name evidence="1" type="ORF">GCM10009839_14610</name>
</gene>
<evidence type="ECO:0000313" key="2">
    <source>
        <dbReference type="Proteomes" id="UP001500751"/>
    </source>
</evidence>
<evidence type="ECO:0008006" key="3">
    <source>
        <dbReference type="Google" id="ProtNLM"/>
    </source>
</evidence>
<dbReference type="RefSeq" id="WP_344664735.1">
    <property type="nucleotide sequence ID" value="NZ_BAAAQN010000006.1"/>
</dbReference>
<comment type="caution">
    <text evidence="1">The sequence shown here is derived from an EMBL/GenBank/DDBJ whole genome shotgun (WGS) entry which is preliminary data.</text>
</comment>
<keyword evidence="2" id="KW-1185">Reference proteome</keyword>
<reference evidence="2" key="1">
    <citation type="journal article" date="2019" name="Int. J. Syst. Evol. Microbiol.">
        <title>The Global Catalogue of Microorganisms (GCM) 10K type strain sequencing project: providing services to taxonomists for standard genome sequencing and annotation.</title>
        <authorList>
            <consortium name="The Broad Institute Genomics Platform"/>
            <consortium name="The Broad Institute Genome Sequencing Center for Infectious Disease"/>
            <person name="Wu L."/>
            <person name="Ma J."/>
        </authorList>
    </citation>
    <scope>NUCLEOTIDE SEQUENCE [LARGE SCALE GENOMIC DNA]</scope>
    <source>
        <strain evidence="2">JCM 16014</strain>
    </source>
</reference>
<dbReference type="Proteomes" id="UP001500751">
    <property type="component" value="Unassembled WGS sequence"/>
</dbReference>
<proteinExistence type="predicted"/>
<protein>
    <recommendedName>
        <fullName evidence="3">Helix-turn-helix domain-containing protein</fullName>
    </recommendedName>
</protein>
<evidence type="ECO:0000313" key="1">
    <source>
        <dbReference type="EMBL" id="GAA2019259.1"/>
    </source>
</evidence>
<accession>A0ABP5FC73</accession>
<organism evidence="1 2">
    <name type="scientific">Catenulispora yoronensis</name>
    <dbReference type="NCBI Taxonomy" id="450799"/>
    <lineage>
        <taxon>Bacteria</taxon>
        <taxon>Bacillati</taxon>
        <taxon>Actinomycetota</taxon>
        <taxon>Actinomycetes</taxon>
        <taxon>Catenulisporales</taxon>
        <taxon>Catenulisporaceae</taxon>
        <taxon>Catenulispora</taxon>
    </lineage>
</organism>
<dbReference type="EMBL" id="BAAAQN010000006">
    <property type="protein sequence ID" value="GAA2019259.1"/>
    <property type="molecule type" value="Genomic_DNA"/>
</dbReference>
<name>A0ABP5FC73_9ACTN</name>